<sequence>MSPKNVLAVFGATGTQGSSLIRYVLNDPVLSAEFSIRALTRNPSSVSSEKAPFNVNAVEMVAADVTSPSSLSSALKGVHTAFVMTPPAFGPNVTDPAQTEFEWVKTVADVAVAEKVEWIIYSTLPNATVISGGKYTKVAPFDAKERAEAYIKTLTANKKIRAAFFCPGWFMHTYLPPIKKQGSEDTWVVRRCTSPQTKMPMIDAEKDTGTFVGAILANAEKFEGKTVFAAEGMYTIEEVVAVMAKTAGKKVEYQQVTDEELMGDLEKIGGVVSQLAAVYIEGFKFGEEFGLFGPGTEEKVSWAVENAVREGEILVSLEEYFREHPAVLQ</sequence>
<reference evidence="4" key="1">
    <citation type="journal article" date="2023" name="Mol. Phylogenet. Evol.">
        <title>Genome-scale phylogeny and comparative genomics of the fungal order Sordariales.</title>
        <authorList>
            <person name="Hensen N."/>
            <person name="Bonometti L."/>
            <person name="Westerberg I."/>
            <person name="Brannstrom I.O."/>
            <person name="Guillou S."/>
            <person name="Cros-Aarteil S."/>
            <person name="Calhoun S."/>
            <person name="Haridas S."/>
            <person name="Kuo A."/>
            <person name="Mondo S."/>
            <person name="Pangilinan J."/>
            <person name="Riley R."/>
            <person name="LaButti K."/>
            <person name="Andreopoulos B."/>
            <person name="Lipzen A."/>
            <person name="Chen C."/>
            <person name="Yan M."/>
            <person name="Daum C."/>
            <person name="Ng V."/>
            <person name="Clum A."/>
            <person name="Steindorff A."/>
            <person name="Ohm R.A."/>
            <person name="Martin F."/>
            <person name="Silar P."/>
            <person name="Natvig D.O."/>
            <person name="Lalanne C."/>
            <person name="Gautier V."/>
            <person name="Ament-Velasquez S.L."/>
            <person name="Kruys A."/>
            <person name="Hutchinson M.I."/>
            <person name="Powell A.J."/>
            <person name="Barry K."/>
            <person name="Miller A.N."/>
            <person name="Grigoriev I.V."/>
            <person name="Debuchy R."/>
            <person name="Gladieux P."/>
            <person name="Hiltunen Thoren M."/>
            <person name="Johannesson H."/>
        </authorList>
    </citation>
    <scope>NUCLEOTIDE SEQUENCE</scope>
    <source>
        <strain evidence="4">PSN309</strain>
    </source>
</reference>
<evidence type="ECO:0000313" key="5">
    <source>
        <dbReference type="Proteomes" id="UP001302126"/>
    </source>
</evidence>
<dbReference type="InterPro" id="IPR036291">
    <property type="entry name" value="NAD(P)-bd_dom_sf"/>
</dbReference>
<comment type="similarity">
    <text evidence="1">Belongs to the NmrA-type oxidoreductase family.</text>
</comment>
<dbReference type="AlphaFoldDB" id="A0AAN6WT01"/>
<dbReference type="InterPro" id="IPR008030">
    <property type="entry name" value="NmrA-like"/>
</dbReference>
<feature type="domain" description="NmrA-like" evidence="3">
    <location>
        <begin position="4"/>
        <end position="310"/>
    </location>
</feature>
<dbReference type="GO" id="GO:0005634">
    <property type="term" value="C:nucleus"/>
    <property type="evidence" value="ECO:0007669"/>
    <property type="project" value="TreeGrafter"/>
</dbReference>
<dbReference type="PANTHER" id="PTHR42748">
    <property type="entry name" value="NITROGEN METABOLITE REPRESSION PROTEIN NMRA FAMILY MEMBER"/>
    <property type="match status" value="1"/>
</dbReference>
<name>A0AAN6WT01_9PEZI</name>
<dbReference type="Pfam" id="PF05368">
    <property type="entry name" value="NmrA"/>
    <property type="match status" value="1"/>
</dbReference>
<keyword evidence="5" id="KW-1185">Reference proteome</keyword>
<reference evidence="4" key="2">
    <citation type="submission" date="2023-05" db="EMBL/GenBank/DDBJ databases">
        <authorList>
            <consortium name="Lawrence Berkeley National Laboratory"/>
            <person name="Steindorff A."/>
            <person name="Hensen N."/>
            <person name="Bonometti L."/>
            <person name="Westerberg I."/>
            <person name="Brannstrom I.O."/>
            <person name="Guillou S."/>
            <person name="Cros-Aarteil S."/>
            <person name="Calhoun S."/>
            <person name="Haridas S."/>
            <person name="Kuo A."/>
            <person name="Mondo S."/>
            <person name="Pangilinan J."/>
            <person name="Riley R."/>
            <person name="Labutti K."/>
            <person name="Andreopoulos B."/>
            <person name="Lipzen A."/>
            <person name="Chen C."/>
            <person name="Yanf M."/>
            <person name="Daum C."/>
            <person name="Ng V."/>
            <person name="Clum A."/>
            <person name="Ohm R."/>
            <person name="Martin F."/>
            <person name="Silar P."/>
            <person name="Natvig D."/>
            <person name="Lalanne C."/>
            <person name="Gautier V."/>
            <person name="Ament-Velasquez S.L."/>
            <person name="Kruys A."/>
            <person name="Hutchinson M.I."/>
            <person name="Powell A.J."/>
            <person name="Barry K."/>
            <person name="Miller A.N."/>
            <person name="Grigoriev I.V."/>
            <person name="Debuchy R."/>
            <person name="Gladieux P."/>
            <person name="Thoren M.H."/>
            <person name="Johannesson H."/>
        </authorList>
    </citation>
    <scope>NUCLEOTIDE SEQUENCE</scope>
    <source>
        <strain evidence="4">PSN309</strain>
    </source>
</reference>
<dbReference type="InterPro" id="IPR051164">
    <property type="entry name" value="NmrA-like_oxidored"/>
</dbReference>
<keyword evidence="2" id="KW-0521">NADP</keyword>
<evidence type="ECO:0000313" key="4">
    <source>
        <dbReference type="EMBL" id="KAK4185757.1"/>
    </source>
</evidence>
<comment type="caution">
    <text evidence="4">The sequence shown here is derived from an EMBL/GenBank/DDBJ whole genome shotgun (WGS) entry which is preliminary data.</text>
</comment>
<gene>
    <name evidence="4" type="ORF">QBC35DRAFT_438685</name>
</gene>
<accession>A0AAN6WT01</accession>
<dbReference type="Gene3D" id="3.40.50.720">
    <property type="entry name" value="NAD(P)-binding Rossmann-like Domain"/>
    <property type="match status" value="1"/>
</dbReference>
<dbReference type="Gene3D" id="3.90.25.10">
    <property type="entry name" value="UDP-galactose 4-epimerase, domain 1"/>
    <property type="match status" value="1"/>
</dbReference>
<proteinExistence type="inferred from homology"/>
<evidence type="ECO:0000256" key="1">
    <source>
        <dbReference type="ARBA" id="ARBA00006328"/>
    </source>
</evidence>
<dbReference type="Proteomes" id="UP001302126">
    <property type="component" value="Unassembled WGS sequence"/>
</dbReference>
<dbReference type="SUPFAM" id="SSF51735">
    <property type="entry name" value="NAD(P)-binding Rossmann-fold domains"/>
    <property type="match status" value="1"/>
</dbReference>
<dbReference type="EMBL" id="MU864440">
    <property type="protein sequence ID" value="KAK4185757.1"/>
    <property type="molecule type" value="Genomic_DNA"/>
</dbReference>
<organism evidence="4 5">
    <name type="scientific">Podospora australis</name>
    <dbReference type="NCBI Taxonomy" id="1536484"/>
    <lineage>
        <taxon>Eukaryota</taxon>
        <taxon>Fungi</taxon>
        <taxon>Dikarya</taxon>
        <taxon>Ascomycota</taxon>
        <taxon>Pezizomycotina</taxon>
        <taxon>Sordariomycetes</taxon>
        <taxon>Sordariomycetidae</taxon>
        <taxon>Sordariales</taxon>
        <taxon>Podosporaceae</taxon>
        <taxon>Podospora</taxon>
    </lineage>
</organism>
<evidence type="ECO:0000256" key="2">
    <source>
        <dbReference type="ARBA" id="ARBA00022857"/>
    </source>
</evidence>
<dbReference type="PANTHER" id="PTHR42748:SF11">
    <property type="entry name" value="NMRA-LIKE DOMAIN-CONTAINING PROTEIN"/>
    <property type="match status" value="1"/>
</dbReference>
<evidence type="ECO:0000259" key="3">
    <source>
        <dbReference type="Pfam" id="PF05368"/>
    </source>
</evidence>
<protein>
    <submittedName>
        <fullName evidence="4">NAD(P)-binding protein</fullName>
    </submittedName>
</protein>